<accession>A0A8C6AMC2</accession>
<dbReference type="GeneTree" id="ENSGT01150000286925"/>
<proteinExistence type="predicted"/>
<dbReference type="Pfam" id="PF00078">
    <property type="entry name" value="RVT_1"/>
    <property type="match status" value="1"/>
</dbReference>
<reference evidence="3" key="1">
    <citation type="submission" date="2025-08" db="UniProtKB">
        <authorList>
            <consortium name="Ensembl"/>
        </authorList>
    </citation>
    <scope>IDENTIFICATION</scope>
</reference>
<protein>
    <recommendedName>
        <fullName evidence="1">RNA-directed DNA polymerase</fullName>
        <ecNumber evidence="1">2.7.7.49</ecNumber>
    </recommendedName>
</protein>
<reference evidence="3" key="2">
    <citation type="submission" date="2025-09" db="UniProtKB">
        <authorList>
            <consortium name="Ensembl"/>
        </authorList>
    </citation>
    <scope>IDENTIFICATION</scope>
</reference>
<evidence type="ECO:0000259" key="2">
    <source>
        <dbReference type="Pfam" id="PF00078"/>
    </source>
</evidence>
<dbReference type="InterPro" id="IPR043502">
    <property type="entry name" value="DNA/RNA_pol_sf"/>
</dbReference>
<dbReference type="EC" id="2.7.7.49" evidence="1"/>
<feature type="domain" description="Reverse transcriptase" evidence="2">
    <location>
        <begin position="109"/>
        <end position="279"/>
    </location>
</feature>
<dbReference type="GO" id="GO:0003964">
    <property type="term" value="F:RNA-directed DNA polymerase activity"/>
    <property type="evidence" value="ECO:0007669"/>
    <property type="project" value="UniProtKB-EC"/>
</dbReference>
<organism evidence="3 4">
    <name type="scientific">Monodon monoceros</name>
    <name type="common">Narwhal</name>
    <name type="synonym">Ceratodon monodon</name>
    <dbReference type="NCBI Taxonomy" id="40151"/>
    <lineage>
        <taxon>Eukaryota</taxon>
        <taxon>Metazoa</taxon>
        <taxon>Chordata</taxon>
        <taxon>Craniata</taxon>
        <taxon>Vertebrata</taxon>
        <taxon>Euteleostomi</taxon>
        <taxon>Mammalia</taxon>
        <taxon>Eutheria</taxon>
        <taxon>Laurasiatheria</taxon>
        <taxon>Artiodactyla</taxon>
        <taxon>Whippomorpha</taxon>
        <taxon>Cetacea</taxon>
        <taxon>Odontoceti</taxon>
        <taxon>Monodontidae</taxon>
        <taxon>Monodon</taxon>
    </lineage>
</organism>
<evidence type="ECO:0000313" key="3">
    <source>
        <dbReference type="Ensembl" id="ENSMMNP00015003882.1"/>
    </source>
</evidence>
<evidence type="ECO:0000256" key="1">
    <source>
        <dbReference type="ARBA" id="ARBA00012493"/>
    </source>
</evidence>
<dbReference type="PANTHER" id="PTHR19446">
    <property type="entry name" value="REVERSE TRANSCRIPTASES"/>
    <property type="match status" value="1"/>
</dbReference>
<sequence>DYYEQLYANKLDSLEEKDKFLEAYTLPRLNHEEIKNVSRPITSKEIETVIKNISPNKSSGPRGFTDEAFKDVIPKLLKLFQKTEEARTLPNSFDEGNITLIPKPDKNRKLQANISDEHRCKNPQQSIKKPKQQHIKRIKWDLFQGGKEGSTSGINVIHHINKLKDKNHMIISIDARKIFDKIQHPFVLKNKTDIEGTYLNITKAIYDKPTANILSGQDLKASPLKSGTRQGCPLTTLTLLVSVVLEVLARADRQEKEIKCIQIGKEEVKLSLFADDIGFLSILHIENPKDTTKGTVRN</sequence>
<dbReference type="Proteomes" id="UP000694561">
    <property type="component" value="Unplaced"/>
</dbReference>
<evidence type="ECO:0000313" key="4">
    <source>
        <dbReference type="Proteomes" id="UP000694561"/>
    </source>
</evidence>
<dbReference type="Ensembl" id="ENSMMNT00015004270.1">
    <property type="protein sequence ID" value="ENSMMNP00015003882.1"/>
    <property type="gene ID" value="ENSMMNG00015002950.1"/>
</dbReference>
<dbReference type="SUPFAM" id="SSF56672">
    <property type="entry name" value="DNA/RNA polymerases"/>
    <property type="match status" value="1"/>
</dbReference>
<dbReference type="AlphaFoldDB" id="A0A8C6AMC2"/>
<dbReference type="InterPro" id="IPR000477">
    <property type="entry name" value="RT_dom"/>
</dbReference>
<keyword evidence="4" id="KW-1185">Reference proteome</keyword>
<name>A0A8C6AMC2_MONMO</name>